<sequence>EDSRALKRANGSQAEKAAKKQKLDEAVAELKRHL</sequence>
<reference evidence="2" key="1">
    <citation type="journal article" date="2019" name="Sci. Rep.">
        <title>Draft genome of Tanacetum cinerariifolium, the natural source of mosquito coil.</title>
        <authorList>
            <person name="Yamashiro T."/>
            <person name="Shiraishi A."/>
            <person name="Satake H."/>
            <person name="Nakayama K."/>
        </authorList>
    </citation>
    <scope>NUCLEOTIDE SEQUENCE</scope>
</reference>
<comment type="caution">
    <text evidence="2">The sequence shown here is derived from an EMBL/GenBank/DDBJ whole genome shotgun (WGS) entry which is preliminary data.</text>
</comment>
<protein>
    <submittedName>
        <fullName evidence="2">Uncharacterized protein</fullName>
    </submittedName>
</protein>
<evidence type="ECO:0000256" key="1">
    <source>
        <dbReference type="SAM" id="MobiDB-lite"/>
    </source>
</evidence>
<proteinExistence type="predicted"/>
<gene>
    <name evidence="2" type="ORF">Tci_886027</name>
</gene>
<dbReference type="AlphaFoldDB" id="A0A699TYB2"/>
<accession>A0A699TYB2</accession>
<feature type="region of interest" description="Disordered" evidence="1">
    <location>
        <begin position="1"/>
        <end position="34"/>
    </location>
</feature>
<evidence type="ECO:0000313" key="2">
    <source>
        <dbReference type="EMBL" id="GFD14058.1"/>
    </source>
</evidence>
<organism evidence="2">
    <name type="scientific">Tanacetum cinerariifolium</name>
    <name type="common">Dalmatian daisy</name>
    <name type="synonym">Chrysanthemum cinerariifolium</name>
    <dbReference type="NCBI Taxonomy" id="118510"/>
    <lineage>
        <taxon>Eukaryota</taxon>
        <taxon>Viridiplantae</taxon>
        <taxon>Streptophyta</taxon>
        <taxon>Embryophyta</taxon>
        <taxon>Tracheophyta</taxon>
        <taxon>Spermatophyta</taxon>
        <taxon>Magnoliopsida</taxon>
        <taxon>eudicotyledons</taxon>
        <taxon>Gunneridae</taxon>
        <taxon>Pentapetalae</taxon>
        <taxon>asterids</taxon>
        <taxon>campanulids</taxon>
        <taxon>Asterales</taxon>
        <taxon>Asteraceae</taxon>
        <taxon>Asteroideae</taxon>
        <taxon>Anthemideae</taxon>
        <taxon>Anthemidinae</taxon>
        <taxon>Tanacetum</taxon>
    </lineage>
</organism>
<feature type="non-terminal residue" evidence="2">
    <location>
        <position position="1"/>
    </location>
</feature>
<name>A0A699TYB2_TANCI</name>
<dbReference type="EMBL" id="BKCJ011276752">
    <property type="protein sequence ID" value="GFD14058.1"/>
    <property type="molecule type" value="Genomic_DNA"/>
</dbReference>
<feature type="compositionally biased region" description="Basic and acidic residues" evidence="1">
    <location>
        <begin position="16"/>
        <end position="34"/>
    </location>
</feature>